<dbReference type="STRING" id="692418.SAMN04488029_3524"/>
<gene>
    <name evidence="1" type="ORF">SAMN04488029_3524</name>
</gene>
<protein>
    <submittedName>
        <fullName evidence="1">Uncharacterized protein</fullName>
    </submittedName>
</protein>
<name>A0A1W2GMI6_REIFA</name>
<accession>A0A1W2GMI6</accession>
<sequence length="391" mass="44478">MPTNTIKTIDLPIDLSKIQLDALDGSLKLKKAVASLDWEKIKELSNSYLRTGNLSLRKLYQSCERLRQADRTIEKIKSGHRAQKAIKSNELLLTNAIAFRLQAEIELQKIAIKNTEVTKNSGEMVQIASAAMNKINSLLDEYQIQLYTLILQKKTQQEISQKCLEFSDFIESFVPELAQAQVKFVKVFEYFKAKGISGNLRKLGFVLTQINQLTRECLASYVASHMLMFQLVGVNLKKDASVFKKINFMPYDIDFPDGKNVSISQVEKMPEGKFVELQGVVEQVKMVDTEQGSYSQVIVKDLKDKNQVEVVMPFVNIQIYGLQKGCYCNLNGEVRHNSSFSKGKTVVHIDKLRLNTSLEKAWRVSFLNLAAPNYFCWPKNLNMAWSIAINQ</sequence>
<reference evidence="1 2" key="1">
    <citation type="submission" date="2017-04" db="EMBL/GenBank/DDBJ databases">
        <authorList>
            <person name="Afonso C.L."/>
            <person name="Miller P.J."/>
            <person name="Scott M.A."/>
            <person name="Spackman E."/>
            <person name="Goraichik I."/>
            <person name="Dimitrov K.M."/>
            <person name="Suarez D.L."/>
            <person name="Swayne D.E."/>
        </authorList>
    </citation>
    <scope>NUCLEOTIDE SEQUENCE [LARGE SCALE GENOMIC DNA]</scope>
    <source>
        <strain evidence="1 2">DSM 26133</strain>
    </source>
</reference>
<evidence type="ECO:0000313" key="1">
    <source>
        <dbReference type="EMBL" id="SMD37890.1"/>
    </source>
</evidence>
<proteinExistence type="predicted"/>
<organism evidence="1 2">
    <name type="scientific">Reichenbachiella faecimaris</name>
    <dbReference type="NCBI Taxonomy" id="692418"/>
    <lineage>
        <taxon>Bacteria</taxon>
        <taxon>Pseudomonadati</taxon>
        <taxon>Bacteroidota</taxon>
        <taxon>Cytophagia</taxon>
        <taxon>Cytophagales</taxon>
        <taxon>Reichenbachiellaceae</taxon>
        <taxon>Reichenbachiella</taxon>
    </lineage>
</organism>
<dbReference type="AlphaFoldDB" id="A0A1W2GMI6"/>
<keyword evidence="2" id="KW-1185">Reference proteome</keyword>
<dbReference type="EMBL" id="FWYF01000004">
    <property type="protein sequence ID" value="SMD37890.1"/>
    <property type="molecule type" value="Genomic_DNA"/>
</dbReference>
<dbReference type="Proteomes" id="UP000192472">
    <property type="component" value="Unassembled WGS sequence"/>
</dbReference>
<dbReference type="RefSeq" id="WP_084374158.1">
    <property type="nucleotide sequence ID" value="NZ_FWYF01000004.1"/>
</dbReference>
<dbReference type="OrthoDB" id="5712769at2"/>
<evidence type="ECO:0000313" key="2">
    <source>
        <dbReference type="Proteomes" id="UP000192472"/>
    </source>
</evidence>